<dbReference type="Gene3D" id="3.30.750.44">
    <property type="match status" value="1"/>
</dbReference>
<dbReference type="AlphaFoldDB" id="A0A5C6FTA0"/>
<dbReference type="InterPro" id="IPR001478">
    <property type="entry name" value="PDZ"/>
</dbReference>
<evidence type="ECO:0000313" key="9">
    <source>
        <dbReference type="EMBL" id="TWU66292.1"/>
    </source>
</evidence>
<dbReference type="Gene3D" id="2.30.42.10">
    <property type="match status" value="1"/>
</dbReference>
<dbReference type="PANTHER" id="PTHR32060:SF30">
    <property type="entry name" value="CARBOXY-TERMINAL PROCESSING PROTEASE CTPA"/>
    <property type="match status" value="1"/>
</dbReference>
<reference evidence="9 10" key="1">
    <citation type="submission" date="2019-02" db="EMBL/GenBank/DDBJ databases">
        <title>Deep-cultivation of Planctomycetes and their phenomic and genomic characterization uncovers novel biology.</title>
        <authorList>
            <person name="Wiegand S."/>
            <person name="Jogler M."/>
            <person name="Boedeker C."/>
            <person name="Pinto D."/>
            <person name="Vollmers J."/>
            <person name="Rivas-Marin E."/>
            <person name="Kohn T."/>
            <person name="Peeters S.H."/>
            <person name="Heuer A."/>
            <person name="Rast P."/>
            <person name="Oberbeckmann S."/>
            <person name="Bunk B."/>
            <person name="Jeske O."/>
            <person name="Meyerdierks A."/>
            <person name="Storesund J.E."/>
            <person name="Kallscheuer N."/>
            <person name="Luecker S."/>
            <person name="Lage O.M."/>
            <person name="Pohl T."/>
            <person name="Merkel B.J."/>
            <person name="Hornburger P."/>
            <person name="Mueller R.-W."/>
            <person name="Bruemmer F."/>
            <person name="Labrenz M."/>
            <person name="Spormann A.M."/>
            <person name="Op Den Camp H."/>
            <person name="Overmann J."/>
            <person name="Amann R."/>
            <person name="Jetten M.S.M."/>
            <person name="Mascher T."/>
            <person name="Medema M.H."/>
            <person name="Devos D.P."/>
            <person name="Kaster A.-K."/>
            <person name="Ovreas L."/>
            <person name="Rohde M."/>
            <person name="Galperin M.Y."/>
            <person name="Jogler C."/>
        </authorList>
    </citation>
    <scope>NUCLEOTIDE SEQUENCE [LARGE SCALE GENOMIC DNA]</scope>
    <source>
        <strain evidence="9 10">V7</strain>
    </source>
</reference>
<evidence type="ECO:0000259" key="7">
    <source>
        <dbReference type="SMART" id="SM00228"/>
    </source>
</evidence>
<dbReference type="InterPro" id="IPR004447">
    <property type="entry name" value="Peptidase_S41A"/>
</dbReference>
<proteinExistence type="inferred from homology"/>
<feature type="compositionally biased region" description="Low complexity" evidence="6">
    <location>
        <begin position="418"/>
        <end position="433"/>
    </location>
</feature>
<keyword evidence="4 5" id="KW-0720">Serine protease</keyword>
<comment type="caution">
    <text evidence="9">The sequence shown here is derived from an EMBL/GenBank/DDBJ whole genome shotgun (WGS) entry which is preliminary data.</text>
</comment>
<feature type="domain" description="PDZ" evidence="7">
    <location>
        <begin position="88"/>
        <end position="161"/>
    </location>
</feature>
<dbReference type="SMART" id="SM00228">
    <property type="entry name" value="PDZ"/>
    <property type="match status" value="1"/>
</dbReference>
<evidence type="ECO:0000259" key="8">
    <source>
        <dbReference type="SMART" id="SM00245"/>
    </source>
</evidence>
<keyword evidence="2 5" id="KW-0645">Protease</keyword>
<dbReference type="GO" id="GO:0007165">
    <property type="term" value="P:signal transduction"/>
    <property type="evidence" value="ECO:0007669"/>
    <property type="project" value="TreeGrafter"/>
</dbReference>
<dbReference type="PANTHER" id="PTHR32060">
    <property type="entry name" value="TAIL-SPECIFIC PROTEASE"/>
    <property type="match status" value="1"/>
</dbReference>
<dbReference type="InterPro" id="IPR029045">
    <property type="entry name" value="ClpP/crotonase-like_dom_sf"/>
</dbReference>
<dbReference type="InterPro" id="IPR005151">
    <property type="entry name" value="Tail-specific_protease"/>
</dbReference>
<dbReference type="RefSeq" id="WP_146412958.1">
    <property type="nucleotide sequence ID" value="NZ_SJPZ01000001.1"/>
</dbReference>
<evidence type="ECO:0000313" key="10">
    <source>
        <dbReference type="Proteomes" id="UP000316476"/>
    </source>
</evidence>
<comment type="similarity">
    <text evidence="1 5">Belongs to the peptidase S41A family.</text>
</comment>
<organism evidence="9 10">
    <name type="scientific">Crateriforma conspicua</name>
    <dbReference type="NCBI Taxonomy" id="2527996"/>
    <lineage>
        <taxon>Bacteria</taxon>
        <taxon>Pseudomonadati</taxon>
        <taxon>Planctomycetota</taxon>
        <taxon>Planctomycetia</taxon>
        <taxon>Planctomycetales</taxon>
        <taxon>Planctomycetaceae</taxon>
        <taxon>Crateriforma</taxon>
    </lineage>
</organism>
<dbReference type="GO" id="GO:0030288">
    <property type="term" value="C:outer membrane-bounded periplasmic space"/>
    <property type="evidence" value="ECO:0007669"/>
    <property type="project" value="TreeGrafter"/>
</dbReference>
<evidence type="ECO:0000256" key="5">
    <source>
        <dbReference type="RuleBase" id="RU004404"/>
    </source>
</evidence>
<dbReference type="InterPro" id="IPR036034">
    <property type="entry name" value="PDZ_sf"/>
</dbReference>
<dbReference type="OrthoDB" id="9812068at2"/>
<gene>
    <name evidence="9" type="primary">ctpA</name>
    <name evidence="9" type="ORF">V7x_18550</name>
</gene>
<evidence type="ECO:0000256" key="3">
    <source>
        <dbReference type="ARBA" id="ARBA00022801"/>
    </source>
</evidence>
<dbReference type="SMART" id="SM00245">
    <property type="entry name" value="TSPc"/>
    <property type="match status" value="1"/>
</dbReference>
<protein>
    <submittedName>
        <fullName evidence="9">Carboxy-terminal processing protease CtpA</fullName>
        <ecNumber evidence="9">3.4.21.102</ecNumber>
    </submittedName>
</protein>
<dbReference type="SUPFAM" id="SSF50156">
    <property type="entry name" value="PDZ domain-like"/>
    <property type="match status" value="1"/>
</dbReference>
<dbReference type="GO" id="GO:0004252">
    <property type="term" value="F:serine-type endopeptidase activity"/>
    <property type="evidence" value="ECO:0007669"/>
    <property type="project" value="UniProtKB-EC"/>
</dbReference>
<dbReference type="Proteomes" id="UP000316476">
    <property type="component" value="Unassembled WGS sequence"/>
</dbReference>
<evidence type="ECO:0000256" key="4">
    <source>
        <dbReference type="ARBA" id="ARBA00022825"/>
    </source>
</evidence>
<evidence type="ECO:0000256" key="6">
    <source>
        <dbReference type="SAM" id="MobiDB-lite"/>
    </source>
</evidence>
<dbReference type="SUPFAM" id="SSF52096">
    <property type="entry name" value="ClpP/crotonase"/>
    <property type="match status" value="1"/>
</dbReference>
<keyword evidence="3 5" id="KW-0378">Hydrolase</keyword>
<dbReference type="Pfam" id="PF03572">
    <property type="entry name" value="Peptidase_S41"/>
    <property type="match status" value="1"/>
</dbReference>
<feature type="domain" description="Tail specific protease" evidence="8">
    <location>
        <begin position="161"/>
        <end position="374"/>
    </location>
</feature>
<dbReference type="NCBIfam" id="TIGR00225">
    <property type="entry name" value="prc"/>
    <property type="match status" value="1"/>
</dbReference>
<dbReference type="Gene3D" id="3.90.226.10">
    <property type="entry name" value="2-enoyl-CoA Hydratase, Chain A, domain 1"/>
    <property type="match status" value="1"/>
</dbReference>
<sequence>MPPRHLNFILFSAMVSLACYTTYQFIRPAIVVGDAIQLIDRYYVEPIDTDKLVDGAMDGVTGQLDENSSFIAQSDYQAFQDTINQEFAGIGILIEQPDEDQPVRVITPMVGSPALAAGFRPGDLIVRVEQTDTSAMTISDVSSLLRGPIGTQVDVGVRRGDETFDLSVKRESIPLESVVGDHRDADDRWVYRLKEDPRIAYIRLTTFGEKTPEELEAVLRDLDNDFEAMILDVRGNGGGLLTTAVSVCDMFLSDGLIVSTKIRGGVPEDRWEASPGVLVNPEIPLVVMVNGGSASASEIVAACFQDRGRAAVAGVRSYGKGTVQNILPLQFGRSALRLTVATFYRPSDRSIHRGLNATEEDDWGVKPNPGLVVPITESQAEKIADRWLHASYPLLAQEAQSEAADDTSATPDEESPPNDDSSANSAEDSSDSSGDTPKDDPLVDDGDVADPPLGPPITDDPPLDQAIHYLRDLIRQDALPDAPPQAVAA</sequence>
<dbReference type="CDD" id="cd06782">
    <property type="entry name" value="cpPDZ_CPP-like"/>
    <property type="match status" value="1"/>
</dbReference>
<evidence type="ECO:0000256" key="2">
    <source>
        <dbReference type="ARBA" id="ARBA00022670"/>
    </source>
</evidence>
<accession>A0A5C6FTA0</accession>
<dbReference type="EMBL" id="SJPZ01000001">
    <property type="protein sequence ID" value="TWU66292.1"/>
    <property type="molecule type" value="Genomic_DNA"/>
</dbReference>
<feature type="region of interest" description="Disordered" evidence="6">
    <location>
        <begin position="399"/>
        <end position="466"/>
    </location>
</feature>
<dbReference type="Pfam" id="PF17820">
    <property type="entry name" value="PDZ_6"/>
    <property type="match status" value="1"/>
</dbReference>
<dbReference type="EC" id="3.4.21.102" evidence="9"/>
<dbReference type="GO" id="GO:0006508">
    <property type="term" value="P:proteolysis"/>
    <property type="evidence" value="ECO:0007669"/>
    <property type="project" value="UniProtKB-KW"/>
</dbReference>
<dbReference type="InterPro" id="IPR041489">
    <property type="entry name" value="PDZ_6"/>
</dbReference>
<dbReference type="PROSITE" id="PS51257">
    <property type="entry name" value="PROKAR_LIPOPROTEIN"/>
    <property type="match status" value="1"/>
</dbReference>
<name>A0A5C6FTA0_9PLAN</name>
<evidence type="ECO:0000256" key="1">
    <source>
        <dbReference type="ARBA" id="ARBA00009179"/>
    </source>
</evidence>
<dbReference type="CDD" id="cd07560">
    <property type="entry name" value="Peptidase_S41_CPP"/>
    <property type="match status" value="1"/>
</dbReference>